<reference evidence="2" key="1">
    <citation type="submission" date="2022-06" db="EMBL/GenBank/DDBJ databases">
        <title>Complete genome of Pseudomonas hydrolytica DSWY01T.</title>
        <authorList>
            <person name="Jung J."/>
            <person name="Jeon C.O."/>
        </authorList>
    </citation>
    <scope>NUCLEOTIDE SEQUENCE</scope>
    <source>
        <strain evidence="2">DSWY01</strain>
    </source>
</reference>
<feature type="signal peptide" evidence="1">
    <location>
        <begin position="1"/>
        <end position="19"/>
    </location>
</feature>
<keyword evidence="1" id="KW-0732">Signal</keyword>
<name>A0ABY5A5S0_9GAMM</name>
<accession>A0ABY5A5S0</accession>
<feature type="chain" id="PRO_5046682564" description="Lipocalin-like domain-containing protein" evidence="1">
    <location>
        <begin position="20"/>
        <end position="245"/>
    </location>
</feature>
<evidence type="ECO:0008006" key="4">
    <source>
        <dbReference type="Google" id="ProtNLM"/>
    </source>
</evidence>
<sequence length="245" mass="26851">MPRAIAPLLLALLCCCAQAGELDGHYRATLDGQPSELILRQNGDVVEGEYLENQRLRLIVKGRYDGELLRAEISEPQSGLLLANMNATYANAMLNTSIAARDPRNGQVLERQALFQRVAAAPAAQTPPAATSGKQDPALIGTWVHEKIINSGGASFASFTTLMTLQLNADGSVTQWTRSIDGGSDWSYDSPGEVQYSGHWRSQDGMLLVRLAGAADYQPAAYYRFSDQYLVTESNTGKMIWQRRR</sequence>
<organism evidence="2 3">
    <name type="scientific">Ectopseudomonas hydrolytica</name>
    <dbReference type="NCBI Taxonomy" id="2493633"/>
    <lineage>
        <taxon>Bacteria</taxon>
        <taxon>Pseudomonadati</taxon>
        <taxon>Pseudomonadota</taxon>
        <taxon>Gammaproteobacteria</taxon>
        <taxon>Pseudomonadales</taxon>
        <taxon>Pseudomonadaceae</taxon>
        <taxon>Ectopseudomonas</taxon>
    </lineage>
</organism>
<evidence type="ECO:0000313" key="3">
    <source>
        <dbReference type="Proteomes" id="UP001054897"/>
    </source>
</evidence>
<gene>
    <name evidence="2" type="ORF">L1F06_020840</name>
</gene>
<dbReference type="GeneID" id="300083469"/>
<dbReference type="RefSeq" id="WP_129482981.1">
    <property type="nucleotide sequence ID" value="NZ_CP099397.1"/>
</dbReference>
<dbReference type="EMBL" id="CP099397">
    <property type="protein sequence ID" value="USR39090.1"/>
    <property type="molecule type" value="Genomic_DNA"/>
</dbReference>
<evidence type="ECO:0000256" key="1">
    <source>
        <dbReference type="SAM" id="SignalP"/>
    </source>
</evidence>
<dbReference type="Proteomes" id="UP001054897">
    <property type="component" value="Chromosome"/>
</dbReference>
<proteinExistence type="predicted"/>
<protein>
    <recommendedName>
        <fullName evidence="4">Lipocalin-like domain-containing protein</fullName>
    </recommendedName>
</protein>
<keyword evidence="3" id="KW-1185">Reference proteome</keyword>
<evidence type="ECO:0000313" key="2">
    <source>
        <dbReference type="EMBL" id="USR39090.1"/>
    </source>
</evidence>